<organism evidence="5 6">
    <name type="scientific">Lentzea albida</name>
    <dbReference type="NCBI Taxonomy" id="65499"/>
    <lineage>
        <taxon>Bacteria</taxon>
        <taxon>Bacillati</taxon>
        <taxon>Actinomycetota</taxon>
        <taxon>Actinomycetes</taxon>
        <taxon>Pseudonocardiales</taxon>
        <taxon>Pseudonocardiaceae</taxon>
        <taxon>Lentzea</taxon>
    </lineage>
</organism>
<dbReference type="Pfam" id="PF08241">
    <property type="entry name" value="Methyltransf_11"/>
    <property type="match status" value="1"/>
</dbReference>
<proteinExistence type="predicted"/>
<name>A0A1H9ELZ2_9PSEU</name>
<keyword evidence="3" id="KW-0949">S-adenosyl-L-methionine</keyword>
<accession>A0A1H9ELZ2</accession>
<dbReference type="AlphaFoldDB" id="A0A1H9ELZ2"/>
<dbReference type="SUPFAM" id="SSF53335">
    <property type="entry name" value="S-adenosyl-L-methionine-dependent methyltransferases"/>
    <property type="match status" value="1"/>
</dbReference>
<evidence type="ECO:0000313" key="5">
    <source>
        <dbReference type="EMBL" id="SEQ26243.1"/>
    </source>
</evidence>
<dbReference type="STRING" id="65499.SAMN04488000_102343"/>
<dbReference type="EMBL" id="FOFV01000002">
    <property type="protein sequence ID" value="SEQ26243.1"/>
    <property type="molecule type" value="Genomic_DNA"/>
</dbReference>
<dbReference type="Gene3D" id="3.40.50.150">
    <property type="entry name" value="Vaccinia Virus protein VP39"/>
    <property type="match status" value="1"/>
</dbReference>
<evidence type="ECO:0000259" key="4">
    <source>
        <dbReference type="Pfam" id="PF08241"/>
    </source>
</evidence>
<dbReference type="Proteomes" id="UP000199503">
    <property type="component" value="Unassembled WGS sequence"/>
</dbReference>
<keyword evidence="6" id="KW-1185">Reference proteome</keyword>
<feature type="domain" description="Methyltransferase type 11" evidence="4">
    <location>
        <begin position="40"/>
        <end position="133"/>
    </location>
</feature>
<gene>
    <name evidence="5" type="ORF">SAMN04488000_102343</name>
</gene>
<dbReference type="GO" id="GO:0008757">
    <property type="term" value="F:S-adenosylmethionine-dependent methyltransferase activity"/>
    <property type="evidence" value="ECO:0007669"/>
    <property type="project" value="InterPro"/>
</dbReference>
<protein>
    <submittedName>
        <fullName evidence="5">Methyltransferase domain-containing protein</fullName>
    </submittedName>
</protein>
<dbReference type="GO" id="GO:0032259">
    <property type="term" value="P:methylation"/>
    <property type="evidence" value="ECO:0007669"/>
    <property type="project" value="UniProtKB-KW"/>
</dbReference>
<keyword evidence="2 5" id="KW-0808">Transferase</keyword>
<evidence type="ECO:0000256" key="3">
    <source>
        <dbReference type="ARBA" id="ARBA00022691"/>
    </source>
</evidence>
<dbReference type="PANTHER" id="PTHR43464:SF19">
    <property type="entry name" value="UBIQUINONE BIOSYNTHESIS O-METHYLTRANSFERASE, MITOCHONDRIAL"/>
    <property type="match status" value="1"/>
</dbReference>
<dbReference type="PANTHER" id="PTHR43464">
    <property type="entry name" value="METHYLTRANSFERASE"/>
    <property type="match status" value="1"/>
</dbReference>
<dbReference type="CDD" id="cd02440">
    <property type="entry name" value="AdoMet_MTases"/>
    <property type="match status" value="1"/>
</dbReference>
<sequence length="229" mass="25087">MPDATFDPIADLYDRFASLTQDPFRRWISSVLPASGGRAVDLGCGSGRFLDLLTDRYSEVAGVDASARMVELARPRFPSVKFDVGDLWDATPERIGVFDLVLSVNTLHHLGSDPAAYLAHVRRLVRPGGQAVIIDVVRHTPSWAANPVAYRVYRFGRTVRGAVRAGVSRGSVGDALAAVRLKRHSRWQSLAADAHVLSRQEFRRSYGQVFPGAVFSDSVESSVCAMSWS</sequence>
<evidence type="ECO:0000256" key="1">
    <source>
        <dbReference type="ARBA" id="ARBA00022603"/>
    </source>
</evidence>
<dbReference type="OrthoDB" id="6064711at2"/>
<dbReference type="RefSeq" id="WP_143091470.1">
    <property type="nucleotide sequence ID" value="NZ_FOFV01000002.1"/>
</dbReference>
<evidence type="ECO:0000256" key="2">
    <source>
        <dbReference type="ARBA" id="ARBA00022679"/>
    </source>
</evidence>
<dbReference type="InterPro" id="IPR029063">
    <property type="entry name" value="SAM-dependent_MTases_sf"/>
</dbReference>
<dbReference type="InterPro" id="IPR013216">
    <property type="entry name" value="Methyltransf_11"/>
</dbReference>
<evidence type="ECO:0000313" key="6">
    <source>
        <dbReference type="Proteomes" id="UP000199503"/>
    </source>
</evidence>
<keyword evidence="1 5" id="KW-0489">Methyltransferase</keyword>
<reference evidence="6" key="1">
    <citation type="submission" date="2016-10" db="EMBL/GenBank/DDBJ databases">
        <authorList>
            <person name="Varghese N."/>
            <person name="Submissions S."/>
        </authorList>
    </citation>
    <scope>NUCLEOTIDE SEQUENCE [LARGE SCALE GENOMIC DNA]</scope>
    <source>
        <strain evidence="6">DSM 44437</strain>
    </source>
</reference>